<name>A0ABS9Z1C9_9HYPH</name>
<dbReference type="RefSeq" id="WP_243065487.1">
    <property type="nucleotide sequence ID" value="NZ_JAIVFK010000023.1"/>
</dbReference>
<dbReference type="Proteomes" id="UP001139104">
    <property type="component" value="Unassembled WGS sequence"/>
</dbReference>
<feature type="transmembrane region" description="Helical" evidence="5">
    <location>
        <begin position="23"/>
        <end position="43"/>
    </location>
</feature>
<gene>
    <name evidence="7" type="ORF">K2U94_01300</name>
</gene>
<comment type="subcellular location">
    <subcellularLocation>
        <location evidence="1">Cell envelope</location>
    </subcellularLocation>
</comment>
<keyword evidence="4" id="KW-0676">Redox-active center</keyword>
<dbReference type="InterPro" id="IPR013740">
    <property type="entry name" value="Redoxin"/>
</dbReference>
<evidence type="ECO:0000313" key="8">
    <source>
        <dbReference type="Proteomes" id="UP001139104"/>
    </source>
</evidence>
<evidence type="ECO:0000256" key="5">
    <source>
        <dbReference type="SAM" id="Phobius"/>
    </source>
</evidence>
<dbReference type="PANTHER" id="PTHR42852:SF6">
    <property type="entry name" value="THIOL:DISULFIDE INTERCHANGE PROTEIN DSBE"/>
    <property type="match status" value="1"/>
</dbReference>
<keyword evidence="3" id="KW-1015">Disulfide bond</keyword>
<keyword evidence="5" id="KW-1133">Transmembrane helix</keyword>
<evidence type="ECO:0000313" key="7">
    <source>
        <dbReference type="EMBL" id="MCI4681418.1"/>
    </source>
</evidence>
<accession>A0ABS9Z1C9</accession>
<organism evidence="7 8">
    <name type="scientific">Candidatus Rhodoblastus alkanivorans</name>
    <dbReference type="NCBI Taxonomy" id="2954117"/>
    <lineage>
        <taxon>Bacteria</taxon>
        <taxon>Pseudomonadati</taxon>
        <taxon>Pseudomonadota</taxon>
        <taxon>Alphaproteobacteria</taxon>
        <taxon>Hyphomicrobiales</taxon>
        <taxon>Rhodoblastaceae</taxon>
        <taxon>Rhodoblastus</taxon>
    </lineage>
</organism>
<keyword evidence="5" id="KW-0812">Transmembrane</keyword>
<sequence>MNDEQEPQPQADPAKMRALARRLVLPHVFLVAALIAAALWFVLYEMKGGGSKEAATFAAQCPVSTPLAAKLAPLAKGEMAALAIHAHPRPMPALSFLLDGAATDVAAFKGRTILLNFWATWCVPCRQEMPSLDRLEGAEGDKSFSVVAVNVDTARLDRPKAFLKEIGVKNLGFYADPKGKVIQVLQQTGKLVGLPTTFLVGPDGCEIGAMAGPAEWDSADAAALIRATTQK</sequence>
<dbReference type="Pfam" id="PF08534">
    <property type="entry name" value="Redoxin"/>
    <property type="match status" value="1"/>
</dbReference>
<proteinExistence type="predicted"/>
<comment type="caution">
    <text evidence="7">The sequence shown here is derived from an EMBL/GenBank/DDBJ whole genome shotgun (WGS) entry which is preliminary data.</text>
</comment>
<evidence type="ECO:0000256" key="3">
    <source>
        <dbReference type="ARBA" id="ARBA00023157"/>
    </source>
</evidence>
<evidence type="ECO:0000259" key="6">
    <source>
        <dbReference type="PROSITE" id="PS51352"/>
    </source>
</evidence>
<feature type="domain" description="Thioredoxin" evidence="6">
    <location>
        <begin position="61"/>
        <end position="230"/>
    </location>
</feature>
<protein>
    <submittedName>
        <fullName evidence="7">TlpA family protein disulfide reductase</fullName>
    </submittedName>
</protein>
<evidence type="ECO:0000256" key="2">
    <source>
        <dbReference type="ARBA" id="ARBA00022748"/>
    </source>
</evidence>
<dbReference type="PANTHER" id="PTHR42852">
    <property type="entry name" value="THIOL:DISULFIDE INTERCHANGE PROTEIN DSBE"/>
    <property type="match status" value="1"/>
</dbReference>
<reference evidence="7" key="1">
    <citation type="journal article" date="2022" name="ISME J.">
        <title>Identification of active gaseous-alkane degraders at natural gas seeps.</title>
        <authorList>
            <person name="Farhan Ul Haque M."/>
            <person name="Hernandez M."/>
            <person name="Crombie A.T."/>
            <person name="Murrell J.C."/>
        </authorList>
    </citation>
    <scope>NUCLEOTIDE SEQUENCE</scope>
    <source>
        <strain evidence="7">PC2</strain>
    </source>
</reference>
<dbReference type="NCBIfam" id="NF047696">
    <property type="entry name" value="ThlDiSintTplARhiz"/>
    <property type="match status" value="1"/>
</dbReference>
<dbReference type="PROSITE" id="PS00194">
    <property type="entry name" value="THIOREDOXIN_1"/>
    <property type="match status" value="1"/>
</dbReference>
<keyword evidence="8" id="KW-1185">Reference proteome</keyword>
<dbReference type="EMBL" id="JAIVFP010000001">
    <property type="protein sequence ID" value="MCI4681418.1"/>
    <property type="molecule type" value="Genomic_DNA"/>
</dbReference>
<dbReference type="InterPro" id="IPR013766">
    <property type="entry name" value="Thioredoxin_domain"/>
</dbReference>
<evidence type="ECO:0000256" key="1">
    <source>
        <dbReference type="ARBA" id="ARBA00004196"/>
    </source>
</evidence>
<dbReference type="InterPro" id="IPR036249">
    <property type="entry name" value="Thioredoxin-like_sf"/>
</dbReference>
<dbReference type="CDD" id="cd02966">
    <property type="entry name" value="TlpA_like_family"/>
    <property type="match status" value="1"/>
</dbReference>
<evidence type="ECO:0000256" key="4">
    <source>
        <dbReference type="ARBA" id="ARBA00023284"/>
    </source>
</evidence>
<dbReference type="InterPro" id="IPR050553">
    <property type="entry name" value="Thioredoxin_ResA/DsbE_sf"/>
</dbReference>
<dbReference type="Gene3D" id="3.40.30.10">
    <property type="entry name" value="Glutaredoxin"/>
    <property type="match status" value="1"/>
</dbReference>
<keyword evidence="5" id="KW-0472">Membrane</keyword>
<dbReference type="PROSITE" id="PS51352">
    <property type="entry name" value="THIOREDOXIN_2"/>
    <property type="match status" value="1"/>
</dbReference>
<dbReference type="SUPFAM" id="SSF52833">
    <property type="entry name" value="Thioredoxin-like"/>
    <property type="match status" value="1"/>
</dbReference>
<dbReference type="InterPro" id="IPR017937">
    <property type="entry name" value="Thioredoxin_CS"/>
</dbReference>
<keyword evidence="2" id="KW-0201">Cytochrome c-type biogenesis</keyword>